<organism evidence="11 12">
    <name type="scientific">Amphritea japonica ATCC BAA-1530</name>
    <dbReference type="NCBI Taxonomy" id="1278309"/>
    <lineage>
        <taxon>Bacteria</taxon>
        <taxon>Pseudomonadati</taxon>
        <taxon>Pseudomonadota</taxon>
        <taxon>Gammaproteobacteria</taxon>
        <taxon>Oceanospirillales</taxon>
        <taxon>Oceanospirillaceae</taxon>
        <taxon>Amphritea</taxon>
    </lineage>
</organism>
<dbReference type="AlphaFoldDB" id="A0A7R6PN63"/>
<dbReference type="InterPro" id="IPR011990">
    <property type="entry name" value="TPR-like_helical_dom_sf"/>
</dbReference>
<evidence type="ECO:0000259" key="10">
    <source>
        <dbReference type="Pfam" id="PF09976"/>
    </source>
</evidence>
<gene>
    <name evidence="11" type="ORF">AMJAP_2794</name>
</gene>
<dbReference type="PANTHER" id="PTHR38035:SF1">
    <property type="entry name" value="ANCILLARY SECYEG TRANSLOCON SUBUNIT"/>
    <property type="match status" value="1"/>
</dbReference>
<protein>
    <recommendedName>
        <fullName evidence="8">Ancillary SecYEG translocon subunit</fullName>
    </recommendedName>
</protein>
<accession>A0A7R6PN63</accession>
<comment type="similarity">
    <text evidence="7">Belongs to the YfgM family.</text>
</comment>
<keyword evidence="3 9" id="KW-0812">Transmembrane</keyword>
<dbReference type="Gene3D" id="1.25.40.10">
    <property type="entry name" value="Tetratricopeptide repeat domain"/>
    <property type="match status" value="1"/>
</dbReference>
<keyword evidence="6" id="KW-0143">Chaperone</keyword>
<evidence type="ECO:0000313" key="12">
    <source>
        <dbReference type="Proteomes" id="UP000595663"/>
    </source>
</evidence>
<evidence type="ECO:0000256" key="7">
    <source>
        <dbReference type="ARBA" id="ARBA00024197"/>
    </source>
</evidence>
<dbReference type="KEGG" id="ajp:AMJAP_2794"/>
<dbReference type="PIRSF" id="PIRSF006170">
    <property type="entry name" value="YfgM"/>
    <property type="match status" value="1"/>
</dbReference>
<dbReference type="Proteomes" id="UP000595663">
    <property type="component" value="Chromosome"/>
</dbReference>
<feature type="transmembrane region" description="Helical" evidence="9">
    <location>
        <begin position="24"/>
        <end position="42"/>
    </location>
</feature>
<evidence type="ECO:0000313" key="11">
    <source>
        <dbReference type="EMBL" id="BBB27380.1"/>
    </source>
</evidence>
<feature type="domain" description="Ancillary SecYEG translocon subunit/Cell division coordinator CpoB TPR" evidence="10">
    <location>
        <begin position="15"/>
        <end position="214"/>
    </location>
</feature>
<proteinExistence type="inferred from homology"/>
<keyword evidence="5 9" id="KW-0472">Membrane</keyword>
<dbReference type="SUPFAM" id="SSF48452">
    <property type="entry name" value="TPR-like"/>
    <property type="match status" value="1"/>
</dbReference>
<evidence type="ECO:0000256" key="8">
    <source>
        <dbReference type="ARBA" id="ARBA00024235"/>
    </source>
</evidence>
<keyword evidence="4 9" id="KW-1133">Transmembrane helix</keyword>
<evidence type="ECO:0000256" key="4">
    <source>
        <dbReference type="ARBA" id="ARBA00022989"/>
    </source>
</evidence>
<dbReference type="GO" id="GO:0044877">
    <property type="term" value="F:protein-containing complex binding"/>
    <property type="evidence" value="ECO:0007669"/>
    <property type="project" value="InterPro"/>
</dbReference>
<name>A0A7R6PN63_9GAMM</name>
<dbReference type="EMBL" id="AP014545">
    <property type="protein sequence ID" value="BBB27380.1"/>
    <property type="molecule type" value="Genomic_DNA"/>
</dbReference>
<dbReference type="Pfam" id="PF09976">
    <property type="entry name" value="TPR_21"/>
    <property type="match status" value="1"/>
</dbReference>
<evidence type="ECO:0000256" key="6">
    <source>
        <dbReference type="ARBA" id="ARBA00023186"/>
    </source>
</evidence>
<dbReference type="InterPro" id="IPR018704">
    <property type="entry name" value="SecYEG/CpoB_TPR"/>
</dbReference>
<evidence type="ECO:0000256" key="3">
    <source>
        <dbReference type="ARBA" id="ARBA00022692"/>
    </source>
</evidence>
<evidence type="ECO:0000256" key="2">
    <source>
        <dbReference type="ARBA" id="ARBA00022475"/>
    </source>
</evidence>
<sequence>MSEMRTEEEQVEALKGWWKENGRSLLLGVALALAIVFGWNGWQNNQRVNAENAATVYQSLVQAVALASGPQSTDVQRTTATHLAKSLKEDYADTAYAHFGALFAARLSVDAGDYAAALNELDWILVQSQDSVMKTVATMRKARVMAAMGDAADAVSLLNGLQEPSFSVSLAELKGDLYLQQGEIDKARNAYQSAAADAPQGARPLLNIKLESLAAEGS</sequence>
<dbReference type="InterPro" id="IPR026039">
    <property type="entry name" value="YfgM"/>
</dbReference>
<reference evidence="11 12" key="1">
    <citation type="journal article" date="2008" name="Int. J. Syst. Evol. Microbiol.">
        <title>Amphritea japonica sp. nov. and Amphritea balenae sp. nov., isolated from the sediment adjacent to sperm whale carcasses off Kagoshima, Japan.</title>
        <authorList>
            <person name="Miyazaki M."/>
            <person name="Nogi Y."/>
            <person name="Fujiwara Y."/>
            <person name="Kawato M."/>
            <person name="Nagahama T."/>
            <person name="Kubokawa K."/>
            <person name="Horikoshi K."/>
        </authorList>
    </citation>
    <scope>NUCLEOTIDE SEQUENCE [LARGE SCALE GENOMIC DNA]</scope>
    <source>
        <strain evidence="11 12">ATCC BAA-1530</strain>
    </source>
</reference>
<dbReference type="PANTHER" id="PTHR38035">
    <property type="entry name" value="UPF0070 PROTEIN YFGM"/>
    <property type="match status" value="1"/>
</dbReference>
<evidence type="ECO:0000256" key="9">
    <source>
        <dbReference type="SAM" id="Phobius"/>
    </source>
</evidence>
<comment type="subcellular location">
    <subcellularLocation>
        <location evidence="1">Cell membrane</location>
        <topology evidence="1">Single-pass type II membrane protein</topology>
    </subcellularLocation>
</comment>
<dbReference type="GO" id="GO:0005886">
    <property type="term" value="C:plasma membrane"/>
    <property type="evidence" value="ECO:0007669"/>
    <property type="project" value="UniProtKB-SubCell"/>
</dbReference>
<keyword evidence="12" id="KW-1185">Reference proteome</keyword>
<evidence type="ECO:0000256" key="1">
    <source>
        <dbReference type="ARBA" id="ARBA00004401"/>
    </source>
</evidence>
<keyword evidence="2" id="KW-1003">Cell membrane</keyword>
<evidence type="ECO:0000256" key="5">
    <source>
        <dbReference type="ARBA" id="ARBA00023136"/>
    </source>
</evidence>